<feature type="transmembrane region" description="Helical" evidence="11">
    <location>
        <begin position="56"/>
        <end position="79"/>
    </location>
</feature>
<evidence type="ECO:0000256" key="1">
    <source>
        <dbReference type="ARBA" id="ARBA00004141"/>
    </source>
</evidence>
<protein>
    <recommendedName>
        <fullName evidence="3">NADH-ubiquinone oxidoreductase chain 4L</fullName>
    </recommendedName>
    <alternativeName>
        <fullName evidence="9">NADH dehydrogenase subunit 4L</fullName>
    </alternativeName>
</protein>
<accession>A0A344A2K4</accession>
<keyword evidence="5" id="KW-1278">Translocase</keyword>
<keyword evidence="7" id="KW-0520">NAD</keyword>
<dbReference type="GO" id="GO:0016020">
    <property type="term" value="C:membrane"/>
    <property type="evidence" value="ECO:0007669"/>
    <property type="project" value="UniProtKB-SubCell"/>
</dbReference>
<comment type="similarity">
    <text evidence="2">Belongs to the complex I subunit 4L family.</text>
</comment>
<dbReference type="Pfam" id="PF00420">
    <property type="entry name" value="Oxidored_q2"/>
    <property type="match status" value="1"/>
</dbReference>
<evidence type="ECO:0000256" key="3">
    <source>
        <dbReference type="ARBA" id="ARBA00016612"/>
    </source>
</evidence>
<feature type="transmembrane region" description="Helical" evidence="11">
    <location>
        <begin position="25"/>
        <end position="50"/>
    </location>
</feature>
<evidence type="ECO:0000256" key="10">
    <source>
        <dbReference type="ARBA" id="ARBA00049551"/>
    </source>
</evidence>
<evidence type="ECO:0000256" key="8">
    <source>
        <dbReference type="ARBA" id="ARBA00023136"/>
    </source>
</evidence>
<keyword evidence="4 11" id="KW-0812">Transmembrane</keyword>
<dbReference type="EMBL" id="MG989231">
    <property type="protein sequence ID" value="AWU48995.1"/>
    <property type="molecule type" value="Genomic_DNA"/>
</dbReference>
<comment type="catalytic activity">
    <reaction evidence="10">
        <text>a ubiquinone + NADH + 5 H(+)(in) = a ubiquinol + NAD(+) + 4 H(+)(out)</text>
        <dbReference type="Rhea" id="RHEA:29091"/>
        <dbReference type="Rhea" id="RHEA-COMP:9565"/>
        <dbReference type="Rhea" id="RHEA-COMP:9566"/>
        <dbReference type="ChEBI" id="CHEBI:15378"/>
        <dbReference type="ChEBI" id="CHEBI:16389"/>
        <dbReference type="ChEBI" id="CHEBI:17976"/>
        <dbReference type="ChEBI" id="CHEBI:57540"/>
        <dbReference type="ChEBI" id="CHEBI:57945"/>
        <dbReference type="EC" id="7.1.1.2"/>
    </reaction>
</comment>
<name>A0A344A2K4_9HEMI</name>
<evidence type="ECO:0000256" key="5">
    <source>
        <dbReference type="ARBA" id="ARBA00022967"/>
    </source>
</evidence>
<evidence type="ECO:0000256" key="6">
    <source>
        <dbReference type="ARBA" id="ARBA00022989"/>
    </source>
</evidence>
<keyword evidence="6 11" id="KW-1133">Transmembrane helix</keyword>
<reference evidence="12" key="1">
    <citation type="submission" date="2018-02" db="EMBL/GenBank/DDBJ databases">
        <title>Resolving the psyllid tree of life: Phylogenomic analysis of the superfamily Psylloidea (Hemiptera).</title>
        <authorList>
            <person name="Percy D.M."/>
            <person name="Sveinsson S."/>
            <person name="Lemmon A.R."/>
            <person name="Lemmon E.M."/>
            <person name="Ouvrard D."/>
            <person name="Burckhardt D."/>
        </authorList>
    </citation>
    <scope>NUCLEOTIDE SEQUENCE</scope>
    <source>
        <strain evidence="12">DP2.ctg029_circ</strain>
    </source>
</reference>
<evidence type="ECO:0000256" key="4">
    <source>
        <dbReference type="ARBA" id="ARBA00022692"/>
    </source>
</evidence>
<gene>
    <name evidence="12" type="primary">nad4l</name>
</gene>
<proteinExistence type="inferred from homology"/>
<evidence type="ECO:0000313" key="12">
    <source>
        <dbReference type="EMBL" id="AWU48995.1"/>
    </source>
</evidence>
<evidence type="ECO:0000256" key="11">
    <source>
        <dbReference type="SAM" id="Phobius"/>
    </source>
</evidence>
<dbReference type="Gene3D" id="1.10.287.3510">
    <property type="match status" value="1"/>
</dbReference>
<evidence type="ECO:0000256" key="2">
    <source>
        <dbReference type="ARBA" id="ARBA00010519"/>
    </source>
</evidence>
<dbReference type="InterPro" id="IPR039428">
    <property type="entry name" value="NUOK/Mnh_C1-like"/>
</dbReference>
<evidence type="ECO:0000256" key="9">
    <source>
        <dbReference type="ARBA" id="ARBA00031586"/>
    </source>
</evidence>
<geneLocation type="mitochondrion" evidence="12"/>
<dbReference type="GO" id="GO:0008137">
    <property type="term" value="F:NADH dehydrogenase (ubiquinone) activity"/>
    <property type="evidence" value="ECO:0007669"/>
    <property type="project" value="UniProtKB-EC"/>
</dbReference>
<comment type="subcellular location">
    <subcellularLocation>
        <location evidence="1">Membrane</location>
        <topology evidence="1">Multi-pass membrane protein</topology>
    </subcellularLocation>
</comment>
<keyword evidence="8 11" id="KW-0472">Membrane</keyword>
<dbReference type="AlphaFoldDB" id="A0A344A2K4"/>
<sequence>MLVFFTCVFMFYFGLKMIFFNAKHLLMILLTFEYIGLIIFLLLINMFMIYMYDLSLIIYFLITLVCEAVLGLVLMTLVVRSHGSDYIKSIVMLC</sequence>
<organism evidence="12">
    <name type="scientific">Mesohomotoma hibisci</name>
    <dbReference type="NCBI Taxonomy" id="399243"/>
    <lineage>
        <taxon>Eukaryota</taxon>
        <taxon>Metazoa</taxon>
        <taxon>Ecdysozoa</taxon>
        <taxon>Arthropoda</taxon>
        <taxon>Hexapoda</taxon>
        <taxon>Insecta</taxon>
        <taxon>Pterygota</taxon>
        <taxon>Neoptera</taxon>
        <taxon>Paraneoptera</taxon>
        <taxon>Hemiptera</taxon>
        <taxon>Sternorrhyncha</taxon>
        <taxon>Psylloidea</taxon>
        <taxon>Carsidaridae</taxon>
        <taxon>Carsidarinae</taxon>
        <taxon>Mesohomotoma</taxon>
    </lineage>
</organism>
<evidence type="ECO:0000256" key="7">
    <source>
        <dbReference type="ARBA" id="ARBA00023027"/>
    </source>
</evidence>
<keyword evidence="12" id="KW-0496">Mitochondrion</keyword>